<dbReference type="WBParaSite" id="GPUH_0001053901-mRNA-1">
    <property type="protein sequence ID" value="GPUH_0001053901-mRNA-1"/>
    <property type="gene ID" value="GPUH_0001053901"/>
</dbReference>
<keyword evidence="2" id="KW-0812">Transmembrane</keyword>
<evidence type="ECO:0000256" key="2">
    <source>
        <dbReference type="SAM" id="Phobius"/>
    </source>
</evidence>
<evidence type="ECO:0000313" key="5">
    <source>
        <dbReference type="WBParaSite" id="GPUH_0001053901-mRNA-1"/>
    </source>
</evidence>
<dbReference type="Proteomes" id="UP000271098">
    <property type="component" value="Unassembled WGS sequence"/>
</dbReference>
<dbReference type="EMBL" id="UYRT01078015">
    <property type="protein sequence ID" value="VDN17561.1"/>
    <property type="molecule type" value="Genomic_DNA"/>
</dbReference>
<reference evidence="5" key="1">
    <citation type="submission" date="2016-06" db="UniProtKB">
        <authorList>
            <consortium name="WormBaseParasite"/>
        </authorList>
    </citation>
    <scope>IDENTIFICATION</scope>
</reference>
<keyword evidence="4" id="KW-1185">Reference proteome</keyword>
<evidence type="ECO:0000256" key="1">
    <source>
        <dbReference type="SAM" id="MobiDB-lite"/>
    </source>
</evidence>
<organism evidence="5">
    <name type="scientific">Gongylonema pulchrum</name>
    <dbReference type="NCBI Taxonomy" id="637853"/>
    <lineage>
        <taxon>Eukaryota</taxon>
        <taxon>Metazoa</taxon>
        <taxon>Ecdysozoa</taxon>
        <taxon>Nematoda</taxon>
        <taxon>Chromadorea</taxon>
        <taxon>Rhabditida</taxon>
        <taxon>Spirurina</taxon>
        <taxon>Spiruromorpha</taxon>
        <taxon>Spiruroidea</taxon>
        <taxon>Gongylonematidae</taxon>
        <taxon>Gongylonema</taxon>
    </lineage>
</organism>
<feature type="compositionally biased region" description="Basic and acidic residues" evidence="1">
    <location>
        <begin position="147"/>
        <end position="175"/>
    </location>
</feature>
<dbReference type="AlphaFoldDB" id="A0A183DP85"/>
<reference evidence="3 4" key="2">
    <citation type="submission" date="2018-11" db="EMBL/GenBank/DDBJ databases">
        <authorList>
            <consortium name="Pathogen Informatics"/>
        </authorList>
    </citation>
    <scope>NUCLEOTIDE SEQUENCE [LARGE SCALE GENOMIC DNA]</scope>
</reference>
<evidence type="ECO:0000313" key="3">
    <source>
        <dbReference type="EMBL" id="VDN17561.1"/>
    </source>
</evidence>
<feature type="region of interest" description="Disordered" evidence="1">
    <location>
        <begin position="112"/>
        <end position="194"/>
    </location>
</feature>
<evidence type="ECO:0000313" key="4">
    <source>
        <dbReference type="Proteomes" id="UP000271098"/>
    </source>
</evidence>
<gene>
    <name evidence="3" type="ORF">GPUH_LOCUS10526</name>
</gene>
<accession>A0A183DP85</accession>
<proteinExistence type="predicted"/>
<protein>
    <submittedName>
        <fullName evidence="5">Secreted protein</fullName>
    </submittedName>
</protein>
<keyword evidence="2" id="KW-0472">Membrane</keyword>
<feature type="transmembrane region" description="Helical" evidence="2">
    <location>
        <begin position="53"/>
        <end position="73"/>
    </location>
</feature>
<feature type="transmembrane region" description="Helical" evidence="2">
    <location>
        <begin position="21"/>
        <end position="41"/>
    </location>
</feature>
<keyword evidence="2" id="KW-1133">Transmembrane helix</keyword>
<sequence length="194" mass="20826">MVNNFLRRSVFPHAHGTTTTTGSLFSAAPSLLAFLIAATFHRIEADATVDDHIPIQASSLSFFPCFLGFCAAVRLSRLGNCAENISIDELKIFLSRLLNELAVRPGGHGCTDSGGTRRIMGHDPASCASRSPKHISRADISSSAQLKHQEQEQQRVDETGESKADGGRGHRKETAARGTVTHSLSPVIGVVVHE</sequence>
<name>A0A183DP85_9BILA</name>